<dbReference type="InterPro" id="IPR027824">
    <property type="entry name" value="DUF4469"/>
</dbReference>
<name>A0A7W5DSL4_9PORP</name>
<organism evidence="3 4">
    <name type="scientific">Microbacter margulisiae</name>
    <dbReference type="NCBI Taxonomy" id="1350067"/>
    <lineage>
        <taxon>Bacteria</taxon>
        <taxon>Pseudomonadati</taxon>
        <taxon>Bacteroidota</taxon>
        <taxon>Bacteroidia</taxon>
        <taxon>Bacteroidales</taxon>
        <taxon>Porphyromonadaceae</taxon>
        <taxon>Microbacter</taxon>
    </lineage>
</organism>
<comment type="caution">
    <text evidence="3">The sequence shown here is derived from an EMBL/GenBank/DDBJ whole genome shotgun (WGS) entry which is preliminary data.</text>
</comment>
<evidence type="ECO:0000259" key="1">
    <source>
        <dbReference type="Pfam" id="PF14734"/>
    </source>
</evidence>
<dbReference type="Proteomes" id="UP000544222">
    <property type="component" value="Unassembled WGS sequence"/>
</dbReference>
<dbReference type="Pfam" id="PF14848">
    <property type="entry name" value="HU-DNA_bdg"/>
    <property type="match status" value="1"/>
</dbReference>
<dbReference type="AlphaFoldDB" id="A0A7W5DSL4"/>
<evidence type="ECO:0000313" key="3">
    <source>
        <dbReference type="EMBL" id="MBB3188322.1"/>
    </source>
</evidence>
<dbReference type="EMBL" id="JACHYB010000002">
    <property type="protein sequence ID" value="MBB3188322.1"/>
    <property type="molecule type" value="Genomic_DNA"/>
</dbReference>
<keyword evidence="4" id="KW-1185">Reference proteome</keyword>
<dbReference type="CDD" id="cd12843">
    <property type="entry name" value="Bvu_2165_C_like"/>
    <property type="match status" value="1"/>
</dbReference>
<gene>
    <name evidence="3" type="ORF">FHX64_002520</name>
</gene>
<sequence length="243" mass="26342">MSSILHRIKANLYDNLLTEDPNDFVARVSSERTLDVADIANAAVTRGGASVSAVDMEHHVNLFFKEMTYQLCDGFSVNTGYFTAAPLIKGVFNSPVEGFDPAKHSVIFQFNQGDVMRKEISNIEVQIMGVAESGMSIVQVTDVKTGEVNGVITPGRNLKIKGSKIKLAGSDPSIGIYFTNETTGDVVKVDTSDVVINNPSELMIITPSLPAGTYTLKMTSQFTNSSLLKEPRTAIFDKVLSVK</sequence>
<feature type="domain" description="Bvu-2165-like IHF-HU-like DNA-binding" evidence="2">
    <location>
        <begin position="8"/>
        <end position="129"/>
    </location>
</feature>
<dbReference type="RefSeq" id="WP_183414078.1">
    <property type="nucleotide sequence ID" value="NZ_JACHYB010000002.1"/>
</dbReference>
<protein>
    <recommendedName>
        <fullName evidence="5">DUF4469 domain-containing protein</fullName>
    </recommendedName>
</protein>
<dbReference type="InterPro" id="IPR049893">
    <property type="entry name" value="Bvu_2165-like_IHF-HU-DNA_bdg"/>
</dbReference>
<feature type="domain" description="DUF4469" evidence="1">
    <location>
        <begin position="137"/>
        <end position="233"/>
    </location>
</feature>
<dbReference type="CDD" id="cd13833">
    <property type="entry name" value="HU_IHF_like"/>
    <property type="match status" value="1"/>
</dbReference>
<evidence type="ECO:0000313" key="4">
    <source>
        <dbReference type="Proteomes" id="UP000544222"/>
    </source>
</evidence>
<accession>A0A7W5DSL4</accession>
<reference evidence="3 4" key="1">
    <citation type="submission" date="2020-08" db="EMBL/GenBank/DDBJ databases">
        <title>Genomic Encyclopedia of Type Strains, Phase IV (KMG-IV): sequencing the most valuable type-strain genomes for metagenomic binning, comparative biology and taxonomic classification.</title>
        <authorList>
            <person name="Goeker M."/>
        </authorList>
    </citation>
    <scope>NUCLEOTIDE SEQUENCE [LARGE SCALE GENOMIC DNA]</scope>
    <source>
        <strain evidence="3 4">DSM 27471</strain>
    </source>
</reference>
<evidence type="ECO:0008006" key="5">
    <source>
        <dbReference type="Google" id="ProtNLM"/>
    </source>
</evidence>
<dbReference type="Gene3D" id="2.70.50.70">
    <property type="match status" value="1"/>
</dbReference>
<evidence type="ECO:0000259" key="2">
    <source>
        <dbReference type="Pfam" id="PF14848"/>
    </source>
</evidence>
<proteinExistence type="predicted"/>
<dbReference type="Pfam" id="PF14734">
    <property type="entry name" value="DUF4469"/>
    <property type="match status" value="1"/>
</dbReference>